<organism evidence="1 2">
    <name type="scientific">Babesia ovata</name>
    <dbReference type="NCBI Taxonomy" id="189622"/>
    <lineage>
        <taxon>Eukaryota</taxon>
        <taxon>Sar</taxon>
        <taxon>Alveolata</taxon>
        <taxon>Apicomplexa</taxon>
        <taxon>Aconoidasida</taxon>
        <taxon>Piroplasmida</taxon>
        <taxon>Babesiidae</taxon>
        <taxon>Babesia</taxon>
    </lineage>
</organism>
<name>A0A2H6K7P1_9APIC</name>
<evidence type="ECO:0000313" key="1">
    <source>
        <dbReference type="EMBL" id="GBE59016.1"/>
    </source>
</evidence>
<dbReference type="EMBL" id="BDSA01000001">
    <property type="protein sequence ID" value="GBE59016.1"/>
    <property type="molecule type" value="Genomic_DNA"/>
</dbReference>
<dbReference type="AlphaFoldDB" id="A0A2H6K7P1"/>
<reference evidence="1 2" key="1">
    <citation type="journal article" date="2017" name="BMC Genomics">
        <title>Whole-genome assembly of Babesia ovata and comparative genomics between closely related pathogens.</title>
        <authorList>
            <person name="Yamagishi J."/>
            <person name="Asada M."/>
            <person name="Hakimi H."/>
            <person name="Tanaka T.Q."/>
            <person name="Sugimoto C."/>
            <person name="Kawazu S."/>
        </authorList>
    </citation>
    <scope>NUCLEOTIDE SEQUENCE [LARGE SCALE GENOMIC DNA]</scope>
    <source>
        <strain evidence="1 2">Miyake</strain>
    </source>
</reference>
<accession>A0A2H6K7P1</accession>
<keyword evidence="2" id="KW-1185">Reference proteome</keyword>
<sequence length="110" mass="12475">MRELINASLLEHVGVRINEALAVLYGAFHQRNVQLLKIISYFSEPIADHIVFQLRQAVSDIPGYVFNDATQDAKFVLNVFNILCFYIADPIRDFFEATDFLTAKVPLTIG</sequence>
<dbReference type="RefSeq" id="XP_028865259.1">
    <property type="nucleotide sequence ID" value="XM_029009426.1"/>
</dbReference>
<dbReference type="GeneID" id="39872786"/>
<dbReference type="VEuPathDB" id="PiroplasmaDB:BOVATA_005090"/>
<protein>
    <submittedName>
        <fullName evidence="1">Uncharacterized protein</fullName>
    </submittedName>
</protein>
<comment type="caution">
    <text evidence="1">The sequence shown here is derived from an EMBL/GenBank/DDBJ whole genome shotgun (WGS) entry which is preliminary data.</text>
</comment>
<dbReference type="Proteomes" id="UP000236319">
    <property type="component" value="Unassembled WGS sequence"/>
</dbReference>
<proteinExistence type="predicted"/>
<gene>
    <name evidence="1" type="ORF">BOVATA_005090</name>
</gene>
<evidence type="ECO:0000313" key="2">
    <source>
        <dbReference type="Proteomes" id="UP000236319"/>
    </source>
</evidence>